<gene>
    <name evidence="1" type="ORF">RO3G_16624</name>
</gene>
<dbReference type="AlphaFoldDB" id="I1CTY3"/>
<accession>I1CTY3</accession>
<dbReference type="GeneID" id="93623589"/>
<name>I1CTY3_RHIO9</name>
<evidence type="ECO:0000313" key="1">
    <source>
        <dbReference type="EMBL" id="EIE91913.1"/>
    </source>
</evidence>
<sequence length="138" mass="15938">MDKTLGESLLQFAEEMEVSDAKSRYFYYLSNNCILDISNAAKDTQMNHFPISVQEAIKTKFAIPAVESDSRNIDCLIKHFKKINAVTSINKAIGVIENLSMHAERPWIFNKGARSNYSEEDYKLKFWAYIIETFFAHK</sequence>
<dbReference type="VEuPathDB" id="FungiDB:RO3G_16624"/>
<proteinExistence type="predicted"/>
<dbReference type="RefSeq" id="XP_067527309.1">
    <property type="nucleotide sequence ID" value="XM_067671208.1"/>
</dbReference>
<dbReference type="InParanoid" id="I1CTY3"/>
<organism evidence="1 2">
    <name type="scientific">Rhizopus delemar (strain RA 99-880 / ATCC MYA-4621 / FGSC 9543 / NRRL 43880)</name>
    <name type="common">Mucormycosis agent</name>
    <name type="synonym">Rhizopus arrhizus var. delemar</name>
    <dbReference type="NCBI Taxonomy" id="246409"/>
    <lineage>
        <taxon>Eukaryota</taxon>
        <taxon>Fungi</taxon>
        <taxon>Fungi incertae sedis</taxon>
        <taxon>Mucoromycota</taxon>
        <taxon>Mucoromycotina</taxon>
        <taxon>Mucoromycetes</taxon>
        <taxon>Mucorales</taxon>
        <taxon>Mucorineae</taxon>
        <taxon>Rhizopodaceae</taxon>
        <taxon>Rhizopus</taxon>
    </lineage>
</organism>
<dbReference type="EMBL" id="CH476752">
    <property type="protein sequence ID" value="EIE91913.1"/>
    <property type="molecule type" value="Genomic_DNA"/>
</dbReference>
<protein>
    <submittedName>
        <fullName evidence="1">Uncharacterized protein</fullName>
    </submittedName>
</protein>
<evidence type="ECO:0000313" key="2">
    <source>
        <dbReference type="Proteomes" id="UP000009138"/>
    </source>
</evidence>
<keyword evidence="2" id="KW-1185">Reference proteome</keyword>
<dbReference type="Proteomes" id="UP000009138">
    <property type="component" value="Unassembled WGS sequence"/>
</dbReference>
<reference evidence="1 2" key="1">
    <citation type="journal article" date="2009" name="PLoS Genet.">
        <title>Genomic analysis of the basal lineage fungus Rhizopus oryzae reveals a whole-genome duplication.</title>
        <authorList>
            <person name="Ma L.-J."/>
            <person name="Ibrahim A.S."/>
            <person name="Skory C."/>
            <person name="Grabherr M.G."/>
            <person name="Burger G."/>
            <person name="Butler M."/>
            <person name="Elias M."/>
            <person name="Idnurm A."/>
            <person name="Lang B.F."/>
            <person name="Sone T."/>
            <person name="Abe A."/>
            <person name="Calvo S.E."/>
            <person name="Corrochano L.M."/>
            <person name="Engels R."/>
            <person name="Fu J."/>
            <person name="Hansberg W."/>
            <person name="Kim J.-M."/>
            <person name="Kodira C.D."/>
            <person name="Koehrsen M.J."/>
            <person name="Liu B."/>
            <person name="Miranda-Saavedra D."/>
            <person name="O'Leary S."/>
            <person name="Ortiz-Castellanos L."/>
            <person name="Poulter R."/>
            <person name="Rodriguez-Romero J."/>
            <person name="Ruiz-Herrera J."/>
            <person name="Shen Y.-Q."/>
            <person name="Zeng Q."/>
            <person name="Galagan J."/>
            <person name="Birren B.W."/>
            <person name="Cuomo C.A."/>
            <person name="Wickes B.L."/>
        </authorList>
    </citation>
    <scope>NUCLEOTIDE SEQUENCE [LARGE SCALE GENOMIC DNA]</scope>
    <source>
        <strain evidence="2">RA 99-880 / ATCC MYA-4621 / FGSC 9543 / NRRL 43880</strain>
    </source>
</reference>